<dbReference type="SUPFAM" id="SSF90123">
    <property type="entry name" value="ABC transporter transmembrane region"/>
    <property type="match status" value="1"/>
</dbReference>
<evidence type="ECO:0000313" key="7">
    <source>
        <dbReference type="Proteomes" id="UP001529510"/>
    </source>
</evidence>
<evidence type="ECO:0000259" key="5">
    <source>
        <dbReference type="Pfam" id="PF00664"/>
    </source>
</evidence>
<protein>
    <recommendedName>
        <fullName evidence="5">ABC transmembrane type-1 domain-containing protein</fullName>
    </recommendedName>
</protein>
<feature type="domain" description="ABC transmembrane type-1" evidence="5">
    <location>
        <begin position="17"/>
        <end position="96"/>
    </location>
</feature>
<keyword evidence="3 4" id="KW-0472">Membrane</keyword>
<dbReference type="AlphaFoldDB" id="A0ABD0P3F1"/>
<feature type="non-terminal residue" evidence="6">
    <location>
        <position position="1"/>
    </location>
</feature>
<accession>A0ABD0P3F1</accession>
<keyword evidence="1 4" id="KW-0812">Transmembrane</keyword>
<name>A0ABD0P3F1_CIRMR</name>
<dbReference type="Gene3D" id="1.20.1560.10">
    <property type="entry name" value="ABC transporter type 1, transmembrane domain"/>
    <property type="match status" value="1"/>
</dbReference>
<dbReference type="EMBL" id="JAMKFB020000018">
    <property type="protein sequence ID" value="KAL0168638.1"/>
    <property type="molecule type" value="Genomic_DNA"/>
</dbReference>
<keyword evidence="2 4" id="KW-1133">Transmembrane helix</keyword>
<dbReference type="Pfam" id="PF00664">
    <property type="entry name" value="ABC_membrane"/>
    <property type="match status" value="1"/>
</dbReference>
<feature type="non-terminal residue" evidence="6">
    <location>
        <position position="101"/>
    </location>
</feature>
<evidence type="ECO:0000313" key="6">
    <source>
        <dbReference type="EMBL" id="KAL0168638.1"/>
    </source>
</evidence>
<organism evidence="6 7">
    <name type="scientific">Cirrhinus mrigala</name>
    <name type="common">Mrigala</name>
    <dbReference type="NCBI Taxonomy" id="683832"/>
    <lineage>
        <taxon>Eukaryota</taxon>
        <taxon>Metazoa</taxon>
        <taxon>Chordata</taxon>
        <taxon>Craniata</taxon>
        <taxon>Vertebrata</taxon>
        <taxon>Euteleostomi</taxon>
        <taxon>Actinopterygii</taxon>
        <taxon>Neopterygii</taxon>
        <taxon>Teleostei</taxon>
        <taxon>Ostariophysi</taxon>
        <taxon>Cypriniformes</taxon>
        <taxon>Cyprinidae</taxon>
        <taxon>Labeoninae</taxon>
        <taxon>Labeonini</taxon>
        <taxon>Cirrhinus</taxon>
    </lineage>
</organism>
<reference evidence="6 7" key="1">
    <citation type="submission" date="2024-05" db="EMBL/GenBank/DDBJ databases">
        <title>Genome sequencing and assembly of Indian major carp, Cirrhinus mrigala (Hamilton, 1822).</title>
        <authorList>
            <person name="Mohindra V."/>
            <person name="Chowdhury L.M."/>
            <person name="Lal K."/>
            <person name="Jena J.K."/>
        </authorList>
    </citation>
    <scope>NUCLEOTIDE SEQUENCE [LARGE SCALE GENOMIC DNA]</scope>
    <source>
        <strain evidence="6">CM1030</strain>
        <tissue evidence="6">Blood</tissue>
    </source>
</reference>
<gene>
    <name evidence="6" type="ORF">M9458_036860</name>
</gene>
<comment type="caution">
    <text evidence="6">The sequence shown here is derived from an EMBL/GenBank/DDBJ whole genome shotgun (WGS) entry which is preliminary data.</text>
</comment>
<keyword evidence="7" id="KW-1185">Reference proteome</keyword>
<sequence length="101" mass="11413">VKLLGVHFISSEAFLANAYVLAVLLFLALLLQRTFLQASYYVAIETGIKLRGAIQTKIYNKIMRLCTSNMSMGDMTTAQICSLVARDTNHLMWFFFLCPNL</sequence>
<evidence type="ECO:0000256" key="1">
    <source>
        <dbReference type="ARBA" id="ARBA00022692"/>
    </source>
</evidence>
<dbReference type="InterPro" id="IPR036640">
    <property type="entry name" value="ABC1_TM_sf"/>
</dbReference>
<feature type="transmembrane region" description="Helical" evidence="4">
    <location>
        <begin position="13"/>
        <end position="31"/>
    </location>
</feature>
<proteinExistence type="predicted"/>
<evidence type="ECO:0000256" key="4">
    <source>
        <dbReference type="SAM" id="Phobius"/>
    </source>
</evidence>
<evidence type="ECO:0000256" key="3">
    <source>
        <dbReference type="ARBA" id="ARBA00023136"/>
    </source>
</evidence>
<evidence type="ECO:0000256" key="2">
    <source>
        <dbReference type="ARBA" id="ARBA00022989"/>
    </source>
</evidence>
<dbReference type="InterPro" id="IPR011527">
    <property type="entry name" value="ABC1_TM_dom"/>
</dbReference>
<dbReference type="Proteomes" id="UP001529510">
    <property type="component" value="Unassembled WGS sequence"/>
</dbReference>